<keyword evidence="2" id="KW-1185">Reference proteome</keyword>
<accession>A0A0F3MHM7</accession>
<sequence length="74" mass="8185">MLGRISVLGALYLCVVCLIPEVLGNIMPGGLFTSSGTSLLIIVNVVLDTLSQIQTHIFTSRYDVLVKRMKYRDK</sequence>
<dbReference type="Proteomes" id="UP000033616">
    <property type="component" value="Unassembled WGS sequence"/>
</dbReference>
<dbReference type="InterPro" id="IPR023201">
    <property type="entry name" value="SecY_dom_sf"/>
</dbReference>
<reference evidence="1 2" key="1">
    <citation type="submission" date="2015-02" db="EMBL/GenBank/DDBJ databases">
        <title>Genome Sequencing of Rickettsiales.</title>
        <authorList>
            <person name="Daugherty S.C."/>
            <person name="Su Q."/>
            <person name="Abolude K."/>
            <person name="Beier-Sexton M."/>
            <person name="Carlyon J.A."/>
            <person name="Carter R."/>
            <person name="Day N.P."/>
            <person name="Dumler S.J."/>
            <person name="Dyachenko V."/>
            <person name="Godinez A."/>
            <person name="Kurtti T.J."/>
            <person name="Lichay M."/>
            <person name="Mullins K.E."/>
            <person name="Ott S."/>
            <person name="Pappas-Brown V."/>
            <person name="Paris D.H."/>
            <person name="Patel P."/>
            <person name="Richards A.L."/>
            <person name="Sadzewicz L."/>
            <person name="Sears K."/>
            <person name="Seidman D."/>
            <person name="Sengamalay N."/>
            <person name="Stenos J."/>
            <person name="Tallon L.J."/>
            <person name="Vincent G."/>
            <person name="Fraser C.M."/>
            <person name="Munderloh U."/>
            <person name="Dunning-Hotopp J.C."/>
        </authorList>
    </citation>
    <scope>NUCLEOTIDE SEQUENCE [LARGE SCALE GENOMIC DNA]</scope>
    <source>
        <strain evidence="1 2">Fuller</strain>
    </source>
</reference>
<name>A0A0F3MHM7_9RICK</name>
<gene>
    <name evidence="1" type="ORF">OCHUTO_0911</name>
</gene>
<dbReference type="GO" id="GO:0015031">
    <property type="term" value="P:protein transport"/>
    <property type="evidence" value="ECO:0007669"/>
    <property type="project" value="InterPro"/>
</dbReference>
<dbReference type="PATRIC" id="fig|1359168.3.peg.639"/>
<dbReference type="EMBL" id="LANP01000025">
    <property type="protein sequence ID" value="KJV55260.1"/>
    <property type="molecule type" value="Genomic_DNA"/>
</dbReference>
<dbReference type="SUPFAM" id="SSF103491">
    <property type="entry name" value="Preprotein translocase SecY subunit"/>
    <property type="match status" value="1"/>
</dbReference>
<dbReference type="GO" id="GO:0016020">
    <property type="term" value="C:membrane"/>
    <property type="evidence" value="ECO:0007669"/>
    <property type="project" value="InterPro"/>
</dbReference>
<dbReference type="PRINTS" id="PR00303">
    <property type="entry name" value="SECYTRNLCASE"/>
</dbReference>
<protein>
    <submittedName>
        <fullName evidence="1">SecY translocase family protein</fullName>
    </submittedName>
</protein>
<dbReference type="AlphaFoldDB" id="A0A0F3MHM7"/>
<comment type="caution">
    <text evidence="1">The sequence shown here is derived from an EMBL/GenBank/DDBJ whole genome shotgun (WGS) entry which is preliminary data.</text>
</comment>
<dbReference type="Gene3D" id="1.10.3370.10">
    <property type="entry name" value="SecY subunit domain"/>
    <property type="match status" value="1"/>
</dbReference>
<dbReference type="STRING" id="1359168.OCHUTO_0911"/>
<organism evidence="1 2">
    <name type="scientific">Orientia chuto str. Dubai</name>
    <dbReference type="NCBI Taxonomy" id="1359168"/>
    <lineage>
        <taxon>Bacteria</taxon>
        <taxon>Pseudomonadati</taxon>
        <taxon>Pseudomonadota</taxon>
        <taxon>Alphaproteobacteria</taxon>
        <taxon>Rickettsiales</taxon>
        <taxon>Rickettsiaceae</taxon>
        <taxon>Rickettsieae</taxon>
        <taxon>Orientia</taxon>
    </lineage>
</organism>
<evidence type="ECO:0000313" key="1">
    <source>
        <dbReference type="EMBL" id="KJV55260.1"/>
    </source>
</evidence>
<dbReference type="InterPro" id="IPR002208">
    <property type="entry name" value="SecY/SEC61-alpha"/>
</dbReference>
<dbReference type="Pfam" id="PF00344">
    <property type="entry name" value="SecY"/>
    <property type="match status" value="1"/>
</dbReference>
<proteinExistence type="predicted"/>
<evidence type="ECO:0000313" key="2">
    <source>
        <dbReference type="Proteomes" id="UP000033616"/>
    </source>
</evidence>